<reference evidence="1 2" key="1">
    <citation type="submission" date="2010-12" db="EMBL/GenBank/DDBJ databases">
        <authorList>
            <person name="Muzny D."/>
            <person name="Qin X."/>
            <person name="Deng J."/>
            <person name="Jiang H."/>
            <person name="Liu Y."/>
            <person name="Qu J."/>
            <person name="Song X.-Z."/>
            <person name="Zhang L."/>
            <person name="Thornton R."/>
            <person name="Coyle M."/>
            <person name="Francisco L."/>
            <person name="Jackson L."/>
            <person name="Javaid M."/>
            <person name="Korchina V."/>
            <person name="Kovar C."/>
            <person name="Mata R."/>
            <person name="Mathew T."/>
            <person name="Ngo R."/>
            <person name="Nguyen L."/>
            <person name="Nguyen N."/>
            <person name="Okwuonu G."/>
            <person name="Ongeri F."/>
            <person name="Pham C."/>
            <person name="Simmons D."/>
            <person name="Wilczek-Boney K."/>
            <person name="Hale W."/>
            <person name="Jakkamsetti A."/>
            <person name="Pham P."/>
            <person name="Ruth R."/>
            <person name="San Lucas F."/>
            <person name="Warren J."/>
            <person name="Zhang J."/>
            <person name="Zhao Z."/>
            <person name="Zhou C."/>
            <person name="Zhu D."/>
            <person name="Lee S."/>
            <person name="Bess C."/>
            <person name="Blankenburg K."/>
            <person name="Forbes L."/>
            <person name="Fu Q."/>
            <person name="Gubbala S."/>
            <person name="Hirani K."/>
            <person name="Jayaseelan J.C."/>
            <person name="Lara F."/>
            <person name="Munidasa M."/>
            <person name="Palculict T."/>
            <person name="Patil S."/>
            <person name="Pu L.-L."/>
            <person name="Saada N."/>
            <person name="Tang L."/>
            <person name="Weissenberger G."/>
            <person name="Zhu Y."/>
            <person name="Hemphill L."/>
            <person name="Shang Y."/>
            <person name="Youmans B."/>
            <person name="Ayvaz T."/>
            <person name="Ross M."/>
            <person name="Santibanez J."/>
            <person name="Aqrawi P."/>
            <person name="Gross S."/>
            <person name="Joshi V."/>
            <person name="Fowler G."/>
            <person name="Nazareth L."/>
            <person name="Reid J."/>
            <person name="Worley K."/>
            <person name="Petrosino J."/>
            <person name="Highlander S."/>
            <person name="Gibbs R."/>
        </authorList>
    </citation>
    <scope>NUCLEOTIDE SEQUENCE [LARGE SCALE GENOMIC DNA]</scope>
    <source>
        <strain evidence="1 2">DSM 3986</strain>
    </source>
</reference>
<dbReference type="eggNOG" id="ENOG5033V6P">
    <property type="taxonomic scope" value="Bacteria"/>
</dbReference>
<comment type="caution">
    <text evidence="1">The sequence shown here is derived from an EMBL/GenBank/DDBJ whole genome shotgun (WGS) entry which is preliminary data.</text>
</comment>
<name>E6LR55_9FIRM</name>
<accession>E6LR55</accession>
<sequence>MGKCFSCNYHYIVISCSYSFIIDNFIEEIKLLLKYYSFELDDWQDNYWLLEVLKLFLDKEREVELNCWNDEIDAINLAINLGFRVIEIKQFLIRLSGTTDMLDLNKIVILKSFVYPAGEDEEENLLPFFSLFIKDEIFIEHYARENYVYKKEKFDLAVDILNRYNVEFH</sequence>
<evidence type="ECO:0000313" key="2">
    <source>
        <dbReference type="Proteomes" id="UP000003434"/>
    </source>
</evidence>
<dbReference type="EMBL" id="AEPW01000094">
    <property type="protein sequence ID" value="EFU75675.1"/>
    <property type="molecule type" value="Genomic_DNA"/>
</dbReference>
<gene>
    <name evidence="1" type="ORF">HMPREF0381_2440</name>
</gene>
<dbReference type="Proteomes" id="UP000003434">
    <property type="component" value="Unassembled WGS sequence"/>
</dbReference>
<dbReference type="HOGENOM" id="CLU_1852668_0_0_9"/>
<evidence type="ECO:0000313" key="1">
    <source>
        <dbReference type="EMBL" id="EFU75675.1"/>
    </source>
</evidence>
<dbReference type="AlphaFoldDB" id="E6LR55"/>
<dbReference type="PROSITE" id="PS51257">
    <property type="entry name" value="PROKAR_LIPOPROTEIN"/>
    <property type="match status" value="1"/>
</dbReference>
<protein>
    <submittedName>
        <fullName evidence="1">Uncharacterized protein</fullName>
    </submittedName>
</protein>
<organism evidence="1 2">
    <name type="scientific">Lachnoanaerobaculum saburreum DSM 3986</name>
    <dbReference type="NCBI Taxonomy" id="887325"/>
    <lineage>
        <taxon>Bacteria</taxon>
        <taxon>Bacillati</taxon>
        <taxon>Bacillota</taxon>
        <taxon>Clostridia</taxon>
        <taxon>Lachnospirales</taxon>
        <taxon>Lachnospiraceae</taxon>
        <taxon>Lachnoanaerobaculum</taxon>
    </lineage>
</organism>
<proteinExistence type="predicted"/>